<dbReference type="SUPFAM" id="SSF51161">
    <property type="entry name" value="Trimeric LpxA-like enzymes"/>
    <property type="match status" value="1"/>
</dbReference>
<evidence type="ECO:0000256" key="3">
    <source>
        <dbReference type="PIRSR" id="PIRSR620019-2"/>
    </source>
</evidence>
<dbReference type="Gene3D" id="2.160.10.10">
    <property type="entry name" value="Hexapeptide repeat proteins"/>
    <property type="match status" value="1"/>
</dbReference>
<protein>
    <submittedName>
        <fullName evidence="5">Sugar O-acyltransferase, sialic acid O-acetyltransferase NeuD family</fullName>
    </submittedName>
</protein>
<dbReference type="Proteomes" id="UP000223759">
    <property type="component" value="Unassembled WGS sequence"/>
</dbReference>
<evidence type="ECO:0000259" key="4">
    <source>
        <dbReference type="Pfam" id="PF17836"/>
    </source>
</evidence>
<dbReference type="EMBL" id="FTPK01000002">
    <property type="protein sequence ID" value="SIT68402.1"/>
    <property type="molecule type" value="Genomic_DNA"/>
</dbReference>
<dbReference type="OrthoDB" id="9794407at2"/>
<evidence type="ECO:0000313" key="6">
    <source>
        <dbReference type="Proteomes" id="UP000223759"/>
    </source>
</evidence>
<evidence type="ECO:0000256" key="2">
    <source>
        <dbReference type="PIRSR" id="PIRSR620019-1"/>
    </source>
</evidence>
<organism evidence="5 6">
    <name type="scientific">Ectothiorhodosinus mongolicus</name>
    <dbReference type="NCBI Taxonomy" id="233100"/>
    <lineage>
        <taxon>Bacteria</taxon>
        <taxon>Pseudomonadati</taxon>
        <taxon>Pseudomonadota</taxon>
        <taxon>Gammaproteobacteria</taxon>
        <taxon>Chromatiales</taxon>
        <taxon>Ectothiorhodospiraceae</taxon>
        <taxon>Ectothiorhodosinus</taxon>
    </lineage>
</organism>
<dbReference type="CDD" id="cd03360">
    <property type="entry name" value="LbH_AT_putative"/>
    <property type="match status" value="1"/>
</dbReference>
<dbReference type="InterPro" id="IPR050179">
    <property type="entry name" value="Trans_hexapeptide_repeat"/>
</dbReference>
<feature type="active site" description="Proton acceptor" evidence="2">
    <location>
        <position position="139"/>
    </location>
</feature>
<keyword evidence="5" id="KW-0012">Acyltransferase</keyword>
<name>A0A1R3VWX0_9GAMM</name>
<dbReference type="RefSeq" id="WP_076755296.1">
    <property type="nucleotide sequence ID" value="NZ_CP023018.1"/>
</dbReference>
<evidence type="ECO:0000256" key="1">
    <source>
        <dbReference type="ARBA" id="ARBA00007274"/>
    </source>
</evidence>
<dbReference type="Gene3D" id="3.40.50.20">
    <property type="match status" value="1"/>
</dbReference>
<feature type="binding site" evidence="3">
    <location>
        <position position="69"/>
    </location>
    <ligand>
        <name>substrate</name>
    </ligand>
</feature>
<reference evidence="5 6" key="1">
    <citation type="submission" date="2017-01" db="EMBL/GenBank/DDBJ databases">
        <authorList>
            <person name="Mah S.A."/>
            <person name="Swanson W.J."/>
            <person name="Moy G.W."/>
            <person name="Vacquier V.D."/>
        </authorList>
    </citation>
    <scope>NUCLEOTIDE SEQUENCE [LARGE SCALE GENOMIC DNA]</scope>
    <source>
        <strain evidence="5 6">M9</strain>
    </source>
</reference>
<comment type="similarity">
    <text evidence="1">Belongs to the transferase hexapeptide repeat family.</text>
</comment>
<dbReference type="NCBIfam" id="TIGR03570">
    <property type="entry name" value="NeuD_NnaD"/>
    <property type="match status" value="1"/>
</dbReference>
<keyword evidence="5" id="KW-0808">Transferase</keyword>
<dbReference type="PANTHER" id="PTHR43300:SF7">
    <property type="entry name" value="UDP-N-ACETYLBACILLOSAMINE N-ACETYLTRANSFERASE"/>
    <property type="match status" value="1"/>
</dbReference>
<keyword evidence="6" id="KW-1185">Reference proteome</keyword>
<feature type="domain" description="PglD N-terminal" evidence="4">
    <location>
        <begin position="4"/>
        <end position="73"/>
    </location>
</feature>
<evidence type="ECO:0000313" key="5">
    <source>
        <dbReference type="EMBL" id="SIT68402.1"/>
    </source>
</evidence>
<feature type="site" description="Increases basicity of active site His" evidence="2">
    <location>
        <position position="140"/>
    </location>
</feature>
<dbReference type="Pfam" id="PF00132">
    <property type="entry name" value="Hexapep"/>
    <property type="match status" value="1"/>
</dbReference>
<dbReference type="InterPro" id="IPR011004">
    <property type="entry name" value="Trimer_LpxA-like_sf"/>
</dbReference>
<accession>A0A1R3VWX0</accession>
<dbReference type="AlphaFoldDB" id="A0A1R3VWX0"/>
<dbReference type="InterPro" id="IPR001451">
    <property type="entry name" value="Hexapep"/>
</dbReference>
<gene>
    <name evidence="5" type="ORF">SAMN05216526_0842</name>
</gene>
<proteinExistence type="inferred from homology"/>
<feature type="binding site" evidence="3">
    <location>
        <position position="148"/>
    </location>
    <ligand>
        <name>acetyl-CoA</name>
        <dbReference type="ChEBI" id="CHEBI:57288"/>
    </ligand>
</feature>
<dbReference type="InterPro" id="IPR041561">
    <property type="entry name" value="PglD_N"/>
</dbReference>
<dbReference type="Pfam" id="PF17836">
    <property type="entry name" value="PglD_N"/>
    <property type="match status" value="1"/>
</dbReference>
<dbReference type="PANTHER" id="PTHR43300">
    <property type="entry name" value="ACETYLTRANSFERASE"/>
    <property type="match status" value="1"/>
</dbReference>
<dbReference type="STRING" id="233100.SAMN05216526_0842"/>
<sequence>MTSLLLIGGGGHCHSCIDVIEAEGLYRVAGIVQPSEEQSLSVMGYPIVGSDDDLPILLAQTSKALITVGQIRTPESRMLLYEQLKTIGTELPVIRSPYAIQSKHATLGEGTVLMHGCVVNANAKIGVNCIVNSQALIEHDVIIGDHCHISTGARVNGDVQIGNGCFIGSGAILREGIRIGAHAIIGAGQVVLSNVPDGGVVKK</sequence>
<dbReference type="InterPro" id="IPR020019">
    <property type="entry name" value="AcTrfase_PglD-like"/>
</dbReference>
<dbReference type="GO" id="GO:0016746">
    <property type="term" value="F:acyltransferase activity"/>
    <property type="evidence" value="ECO:0007669"/>
    <property type="project" value="UniProtKB-KW"/>
</dbReference>